<organism evidence="2 3">
    <name type="scientific">Arthrobacter terrae</name>
    <dbReference type="NCBI Taxonomy" id="2935737"/>
    <lineage>
        <taxon>Bacteria</taxon>
        <taxon>Bacillati</taxon>
        <taxon>Actinomycetota</taxon>
        <taxon>Actinomycetes</taxon>
        <taxon>Micrococcales</taxon>
        <taxon>Micrococcaceae</taxon>
        <taxon>Arthrobacter</taxon>
    </lineage>
</organism>
<feature type="transmembrane region" description="Helical" evidence="1">
    <location>
        <begin position="68"/>
        <end position="92"/>
    </location>
</feature>
<gene>
    <name evidence="2" type="ORF">IV500_07400</name>
</gene>
<keyword evidence="1" id="KW-0812">Transmembrane</keyword>
<dbReference type="EMBL" id="JADNYM010000008">
    <property type="protein sequence ID" value="MBG0739215.1"/>
    <property type="molecule type" value="Genomic_DNA"/>
</dbReference>
<feature type="transmembrane region" description="Helical" evidence="1">
    <location>
        <begin position="33"/>
        <end position="62"/>
    </location>
</feature>
<keyword evidence="1" id="KW-1133">Transmembrane helix</keyword>
<evidence type="ECO:0000313" key="2">
    <source>
        <dbReference type="EMBL" id="MBG0739215.1"/>
    </source>
</evidence>
<dbReference type="Proteomes" id="UP000655366">
    <property type="component" value="Unassembled WGS sequence"/>
</dbReference>
<evidence type="ECO:0000313" key="3">
    <source>
        <dbReference type="Proteomes" id="UP000655366"/>
    </source>
</evidence>
<sequence>MGALKLVSRLVPKQLNDELALAKAELKRKGMALGIASAIFAVALVFLALLVVALIVAGIMGLATVMPAWLAALLVAALFLVLLLIAGLVGYLRLKKALPLKPEQALTGMRYDVAIAKEGGKFNVSTMVAKPISNAEAKAKKAEKVAKAKRAKAQKEAKAVQNGPAPSEHDLSARTAARREHLLALRATIIARADIRKDARVLWQNAKITADDAAADTRHKFAELSGTTAVETAKERWFPAGVFMVSTTVLVVLLRKLIRK</sequence>
<keyword evidence="1" id="KW-0472">Membrane</keyword>
<dbReference type="InterPro" id="IPR009937">
    <property type="entry name" value="Phage_holin_3_6"/>
</dbReference>
<dbReference type="AlphaFoldDB" id="A0A931CMI7"/>
<feature type="transmembrane region" description="Helical" evidence="1">
    <location>
        <begin position="237"/>
        <end position="258"/>
    </location>
</feature>
<keyword evidence="3" id="KW-1185">Reference proteome</keyword>
<evidence type="ECO:0000256" key="1">
    <source>
        <dbReference type="SAM" id="Phobius"/>
    </source>
</evidence>
<name>A0A931CMI7_9MICC</name>
<proteinExistence type="predicted"/>
<dbReference type="Pfam" id="PF07332">
    <property type="entry name" value="Phage_holin_3_6"/>
    <property type="match status" value="1"/>
</dbReference>
<accession>A0A931CMI7</accession>
<reference evidence="2 3" key="1">
    <citation type="submission" date="2020-11" db="EMBL/GenBank/DDBJ databases">
        <title>Arthrobacter antarcticus sp. nov., isolated from Antarctic Soil.</title>
        <authorList>
            <person name="Li J."/>
        </authorList>
    </citation>
    <scope>NUCLEOTIDE SEQUENCE [LARGE SCALE GENOMIC DNA]</scope>
    <source>
        <strain evidence="2 3">Z1-20</strain>
    </source>
</reference>
<protein>
    <submittedName>
        <fullName evidence="2">Phage holin family protein</fullName>
    </submittedName>
</protein>
<comment type="caution">
    <text evidence="2">The sequence shown here is derived from an EMBL/GenBank/DDBJ whole genome shotgun (WGS) entry which is preliminary data.</text>
</comment>